<evidence type="ECO:0000313" key="3">
    <source>
        <dbReference type="EMBL" id="CAF2080446.1"/>
    </source>
</evidence>
<sequence length="237" mass="26489">MTKVQNYPSYARMVDDEFEVSAYCDEPLVASLDHLSSIKFAVLAMTRPGLNIAARSCFVKDSDITLSNLLSNLHSETPIAAAPPPPEAAHSQQINRSLFQRLMYFIFIGIPFAISIGLLVGIIQFVRTIVNDIATVFIILCQLHSMSQKNPQLLPPRSTAIDAIINRGVGFYTFRLIDKKLGMLSCLVKPIIALIVKFLTRRLINFFGQIDSVPKPDNDRKMTSLSHDQKSNDLKHD</sequence>
<proteinExistence type="predicted"/>
<feature type="transmembrane region" description="Helical" evidence="2">
    <location>
        <begin position="181"/>
        <end position="200"/>
    </location>
</feature>
<gene>
    <name evidence="3" type="ORF">WKI299_LOCUS16101</name>
</gene>
<dbReference type="Proteomes" id="UP000663856">
    <property type="component" value="Unassembled WGS sequence"/>
</dbReference>
<keyword evidence="2" id="KW-0472">Membrane</keyword>
<dbReference type="EMBL" id="CAJNRF010006373">
    <property type="protein sequence ID" value="CAF2080446.1"/>
    <property type="molecule type" value="Genomic_DNA"/>
</dbReference>
<dbReference type="AlphaFoldDB" id="A0A816S7V3"/>
<protein>
    <submittedName>
        <fullName evidence="3">Uncharacterized protein</fullName>
    </submittedName>
</protein>
<reference evidence="3" key="1">
    <citation type="submission" date="2021-02" db="EMBL/GenBank/DDBJ databases">
        <authorList>
            <person name="Nowell W R."/>
        </authorList>
    </citation>
    <scope>NUCLEOTIDE SEQUENCE</scope>
</reference>
<name>A0A816S7V3_9BILA</name>
<feature type="transmembrane region" description="Helical" evidence="2">
    <location>
        <begin position="102"/>
        <end position="126"/>
    </location>
</feature>
<accession>A0A816S7V3</accession>
<keyword evidence="2" id="KW-1133">Transmembrane helix</keyword>
<evidence type="ECO:0000313" key="4">
    <source>
        <dbReference type="Proteomes" id="UP000663856"/>
    </source>
</evidence>
<feature type="region of interest" description="Disordered" evidence="1">
    <location>
        <begin position="217"/>
        <end position="237"/>
    </location>
</feature>
<evidence type="ECO:0000256" key="1">
    <source>
        <dbReference type="SAM" id="MobiDB-lite"/>
    </source>
</evidence>
<comment type="caution">
    <text evidence="3">The sequence shown here is derived from an EMBL/GenBank/DDBJ whole genome shotgun (WGS) entry which is preliminary data.</text>
</comment>
<keyword evidence="2" id="KW-0812">Transmembrane</keyword>
<evidence type="ECO:0000256" key="2">
    <source>
        <dbReference type="SAM" id="Phobius"/>
    </source>
</evidence>
<organism evidence="3 4">
    <name type="scientific">Rotaria magnacalcarata</name>
    <dbReference type="NCBI Taxonomy" id="392030"/>
    <lineage>
        <taxon>Eukaryota</taxon>
        <taxon>Metazoa</taxon>
        <taxon>Spiralia</taxon>
        <taxon>Gnathifera</taxon>
        <taxon>Rotifera</taxon>
        <taxon>Eurotatoria</taxon>
        <taxon>Bdelloidea</taxon>
        <taxon>Philodinida</taxon>
        <taxon>Philodinidae</taxon>
        <taxon>Rotaria</taxon>
    </lineage>
</organism>